<dbReference type="AlphaFoldDB" id="A0A543PE31"/>
<dbReference type="Proteomes" id="UP000319865">
    <property type="component" value="Unassembled WGS sequence"/>
</dbReference>
<protein>
    <submittedName>
        <fullName evidence="1">Uncharacterized protein</fullName>
    </submittedName>
</protein>
<accession>A0A543PE31</accession>
<reference evidence="1 2" key="1">
    <citation type="submission" date="2019-06" db="EMBL/GenBank/DDBJ databases">
        <title>Sequencing the genomes of 1000 actinobacteria strains.</title>
        <authorList>
            <person name="Klenk H.-P."/>
        </authorList>
    </citation>
    <scope>NUCLEOTIDE SEQUENCE [LARGE SCALE GENOMIC DNA]</scope>
    <source>
        <strain evidence="1 2">DSM 46837</strain>
    </source>
</reference>
<gene>
    <name evidence="1" type="ORF">FHU33_1739</name>
</gene>
<comment type="caution">
    <text evidence="1">The sequence shown here is derived from an EMBL/GenBank/DDBJ whole genome shotgun (WGS) entry which is preliminary data.</text>
</comment>
<sequence length="85" mass="9604">MRPSDAGPRPGPWWSSPPRAWGITGALRLLDDDVSTVHHPNQVHSQHSRPLRCLRHHVSMAACEDCRYVRTAQIQRERTRADSAG</sequence>
<proteinExistence type="predicted"/>
<dbReference type="EMBL" id="VFQE01000001">
    <property type="protein sequence ID" value="TQN42342.1"/>
    <property type="molecule type" value="Genomic_DNA"/>
</dbReference>
<organism evidence="1 2">
    <name type="scientific">Blastococcus colisei</name>
    <dbReference type="NCBI Taxonomy" id="1564162"/>
    <lineage>
        <taxon>Bacteria</taxon>
        <taxon>Bacillati</taxon>
        <taxon>Actinomycetota</taxon>
        <taxon>Actinomycetes</taxon>
        <taxon>Geodermatophilales</taxon>
        <taxon>Geodermatophilaceae</taxon>
        <taxon>Blastococcus</taxon>
    </lineage>
</organism>
<evidence type="ECO:0000313" key="1">
    <source>
        <dbReference type="EMBL" id="TQN42342.1"/>
    </source>
</evidence>
<evidence type="ECO:0000313" key="2">
    <source>
        <dbReference type="Proteomes" id="UP000319865"/>
    </source>
</evidence>
<keyword evidence="2" id="KW-1185">Reference proteome</keyword>
<name>A0A543PE31_9ACTN</name>